<reference evidence="9" key="1">
    <citation type="submission" date="2024-06" db="EMBL/GenBank/DDBJ databases">
        <authorList>
            <person name="Chang H.C."/>
            <person name="Mun S.Y."/>
        </authorList>
    </citation>
    <scope>NUCLEOTIDE SEQUENCE [LARGE SCALE GENOMIC DNA]</scope>
    <source>
        <strain evidence="9">KT1</strain>
    </source>
</reference>
<evidence type="ECO:0000313" key="8">
    <source>
        <dbReference type="EMBL" id="WPC21613.1"/>
    </source>
</evidence>
<evidence type="ECO:0000256" key="4">
    <source>
        <dbReference type="ARBA" id="ARBA00022759"/>
    </source>
</evidence>
<keyword evidence="7" id="KW-0346">Stress response</keyword>
<name>A0ABZ0Q641_9LACO</name>
<dbReference type="SUPFAM" id="SSF54786">
    <property type="entry name" value="YcfA/nrd intein domain"/>
    <property type="match status" value="1"/>
</dbReference>
<evidence type="ECO:0000313" key="9">
    <source>
        <dbReference type="Proteomes" id="UP001302696"/>
    </source>
</evidence>
<keyword evidence="9" id="KW-1185">Reference proteome</keyword>
<gene>
    <name evidence="8" type="ORF">N6G96_10185</name>
</gene>
<dbReference type="InterPro" id="IPR012933">
    <property type="entry name" value="HicA_mRNA_interferase"/>
</dbReference>
<evidence type="ECO:0000256" key="2">
    <source>
        <dbReference type="ARBA" id="ARBA00022649"/>
    </source>
</evidence>
<keyword evidence="4" id="KW-0255">Endonuclease</keyword>
<proteinExistence type="inferred from homology"/>
<keyword evidence="3" id="KW-0540">Nuclease</keyword>
<dbReference type="RefSeq" id="WP_057773948.1">
    <property type="nucleotide sequence ID" value="NZ_BBIM01000045.1"/>
</dbReference>
<dbReference type="InterPro" id="IPR038570">
    <property type="entry name" value="HicA_sf"/>
</dbReference>
<comment type="similarity">
    <text evidence="1">Belongs to the HicA mRNA interferase family.</text>
</comment>
<accession>A0ABZ0Q641</accession>
<evidence type="ECO:0000256" key="5">
    <source>
        <dbReference type="ARBA" id="ARBA00022801"/>
    </source>
</evidence>
<dbReference type="EMBL" id="CP104778">
    <property type="protein sequence ID" value="WPC21613.1"/>
    <property type="molecule type" value="Genomic_DNA"/>
</dbReference>
<protein>
    <submittedName>
        <fullName evidence="8">Type II toxin-antitoxin system HicA family toxin</fullName>
    </submittedName>
</protein>
<evidence type="ECO:0000256" key="7">
    <source>
        <dbReference type="ARBA" id="ARBA00023016"/>
    </source>
</evidence>
<organism evidence="8 9">
    <name type="scientific">Pediococcus inopinatus</name>
    <dbReference type="NCBI Taxonomy" id="114090"/>
    <lineage>
        <taxon>Bacteria</taxon>
        <taxon>Bacillati</taxon>
        <taxon>Bacillota</taxon>
        <taxon>Bacilli</taxon>
        <taxon>Lactobacillales</taxon>
        <taxon>Lactobacillaceae</taxon>
        <taxon>Pediococcus</taxon>
    </lineage>
</organism>
<evidence type="ECO:0000256" key="6">
    <source>
        <dbReference type="ARBA" id="ARBA00022884"/>
    </source>
</evidence>
<sequence length="66" mass="7636">MSQIKVKDVLKLLKTHNFHELGERQIGDHHRYIDDHGHKVTVKYSTKKATIPPKTYSSILRQAGLK</sequence>
<keyword evidence="5" id="KW-0378">Hydrolase</keyword>
<dbReference type="Proteomes" id="UP001302696">
    <property type="component" value="Chromosome"/>
</dbReference>
<dbReference type="Gene3D" id="3.30.920.30">
    <property type="entry name" value="Hypothetical protein"/>
    <property type="match status" value="1"/>
</dbReference>
<evidence type="ECO:0000256" key="1">
    <source>
        <dbReference type="ARBA" id="ARBA00006620"/>
    </source>
</evidence>
<dbReference type="Pfam" id="PF07927">
    <property type="entry name" value="HicA_toxin"/>
    <property type="match status" value="1"/>
</dbReference>
<evidence type="ECO:0000256" key="3">
    <source>
        <dbReference type="ARBA" id="ARBA00022722"/>
    </source>
</evidence>
<keyword evidence="2" id="KW-1277">Toxin-antitoxin system</keyword>
<keyword evidence="6" id="KW-0694">RNA-binding</keyword>